<accession>A0A2I0TLT8</accession>
<reference evidence="2" key="1">
    <citation type="submission" date="2017-11" db="EMBL/GenBank/DDBJ databases">
        <authorList>
            <person name="Lima N.C."/>
            <person name="Parody-Merino A.M."/>
            <person name="Battley P.F."/>
            <person name="Fidler A.E."/>
            <person name="Prosdocimi F."/>
        </authorList>
    </citation>
    <scope>NUCLEOTIDE SEQUENCE [LARGE SCALE GENOMIC DNA]</scope>
</reference>
<organism evidence="1 2">
    <name type="scientific">Limosa lapponica baueri</name>
    <dbReference type="NCBI Taxonomy" id="1758121"/>
    <lineage>
        <taxon>Eukaryota</taxon>
        <taxon>Metazoa</taxon>
        <taxon>Chordata</taxon>
        <taxon>Craniata</taxon>
        <taxon>Vertebrata</taxon>
        <taxon>Euteleostomi</taxon>
        <taxon>Archelosauria</taxon>
        <taxon>Archosauria</taxon>
        <taxon>Dinosauria</taxon>
        <taxon>Saurischia</taxon>
        <taxon>Theropoda</taxon>
        <taxon>Coelurosauria</taxon>
        <taxon>Aves</taxon>
        <taxon>Neognathae</taxon>
        <taxon>Neoaves</taxon>
        <taxon>Charadriiformes</taxon>
        <taxon>Scolopacidae</taxon>
        <taxon>Limosa</taxon>
    </lineage>
</organism>
<name>A0A2I0TLT8_LIMLA</name>
<proteinExistence type="predicted"/>
<sequence>MFKGKVPYSHHATDATWSKWVALITQRTRIGNSNRPGIIELITNWPKGKDSRIPPEEVVTRAVEAPPYNEFSDNEKEYALFTDGSCHIGGKHRKWKAALRSPT</sequence>
<dbReference type="AlphaFoldDB" id="A0A2I0TLT8"/>
<dbReference type="EMBL" id="KZ508815">
    <property type="protein sequence ID" value="PKU34777.1"/>
    <property type="molecule type" value="Genomic_DNA"/>
</dbReference>
<protein>
    <submittedName>
        <fullName evidence="1">Uncharacterized protein</fullName>
    </submittedName>
</protein>
<dbReference type="Proteomes" id="UP000233556">
    <property type="component" value="Unassembled WGS sequence"/>
</dbReference>
<evidence type="ECO:0000313" key="2">
    <source>
        <dbReference type="Proteomes" id="UP000233556"/>
    </source>
</evidence>
<keyword evidence="2" id="KW-1185">Reference proteome</keyword>
<evidence type="ECO:0000313" key="1">
    <source>
        <dbReference type="EMBL" id="PKU34777.1"/>
    </source>
</evidence>
<reference evidence="2" key="2">
    <citation type="submission" date="2017-12" db="EMBL/GenBank/DDBJ databases">
        <title>Genome sequence of the Bar-tailed Godwit (Limosa lapponica baueri).</title>
        <authorList>
            <person name="Lima N.C.B."/>
            <person name="Parody-Merino A.M."/>
            <person name="Battley P.F."/>
            <person name="Fidler A.E."/>
            <person name="Prosdocimi F."/>
        </authorList>
    </citation>
    <scope>NUCLEOTIDE SEQUENCE [LARGE SCALE GENOMIC DNA]</scope>
</reference>
<dbReference type="OrthoDB" id="9203904at2759"/>
<gene>
    <name evidence="1" type="ORF">llap_14918</name>
</gene>